<evidence type="ECO:0000256" key="16">
    <source>
        <dbReference type="ARBA" id="ARBA00023170"/>
    </source>
</evidence>
<dbReference type="InterPro" id="IPR000014">
    <property type="entry name" value="PAS"/>
</dbReference>
<evidence type="ECO:0000313" key="21">
    <source>
        <dbReference type="Proteomes" id="UP000585507"/>
    </source>
</evidence>
<dbReference type="GO" id="GO:0009881">
    <property type="term" value="F:photoreceptor activity"/>
    <property type="evidence" value="ECO:0007669"/>
    <property type="project" value="UniProtKB-KW"/>
</dbReference>
<feature type="domain" description="PAC" evidence="19">
    <location>
        <begin position="101"/>
        <end position="155"/>
    </location>
</feature>
<dbReference type="Gene3D" id="3.30.450.20">
    <property type="entry name" value="PAS domain"/>
    <property type="match status" value="1"/>
</dbReference>
<dbReference type="InterPro" id="IPR011102">
    <property type="entry name" value="Sig_transdc_His_kinase_HWE"/>
</dbReference>
<dbReference type="GO" id="GO:0004673">
    <property type="term" value="F:protein histidine kinase activity"/>
    <property type="evidence" value="ECO:0007669"/>
    <property type="project" value="UniProtKB-EC"/>
</dbReference>
<evidence type="ECO:0000256" key="4">
    <source>
        <dbReference type="ARBA" id="ARBA00022543"/>
    </source>
</evidence>
<gene>
    <name evidence="20" type="ORF">GGD55_004469</name>
</gene>
<comment type="catalytic activity">
    <reaction evidence="1">
        <text>ATP + protein L-histidine = ADP + protein N-phospho-L-histidine.</text>
        <dbReference type="EC" id="2.7.13.3"/>
    </reaction>
</comment>
<dbReference type="InterPro" id="IPR036890">
    <property type="entry name" value="HATPase_C_sf"/>
</dbReference>
<keyword evidence="11" id="KW-0547">Nucleotide-binding</keyword>
<dbReference type="GO" id="GO:0005524">
    <property type="term" value="F:ATP binding"/>
    <property type="evidence" value="ECO:0007669"/>
    <property type="project" value="UniProtKB-KW"/>
</dbReference>
<evidence type="ECO:0000256" key="6">
    <source>
        <dbReference type="ARBA" id="ARBA00022606"/>
    </source>
</evidence>
<dbReference type="PROSITE" id="PS50113">
    <property type="entry name" value="PAC"/>
    <property type="match status" value="1"/>
</dbReference>
<keyword evidence="12" id="KW-0418">Kinase</keyword>
<dbReference type="InterPro" id="IPR000700">
    <property type="entry name" value="PAS-assoc_C"/>
</dbReference>
<dbReference type="Pfam" id="PF13426">
    <property type="entry name" value="PAS_9"/>
    <property type="match status" value="1"/>
</dbReference>
<protein>
    <recommendedName>
        <fullName evidence="3">Blue-light-activated histidine kinase</fullName>
        <ecNumber evidence="2">2.7.13.3</ecNumber>
    </recommendedName>
</protein>
<keyword evidence="4" id="KW-0600">Photoreceptor protein</keyword>
<accession>A0A7W8UE78</accession>
<evidence type="ECO:0000256" key="15">
    <source>
        <dbReference type="ARBA" id="ARBA00023026"/>
    </source>
</evidence>
<evidence type="ECO:0000256" key="3">
    <source>
        <dbReference type="ARBA" id="ARBA00021740"/>
    </source>
</evidence>
<evidence type="ECO:0000313" key="20">
    <source>
        <dbReference type="EMBL" id="MBB5537749.1"/>
    </source>
</evidence>
<dbReference type="NCBIfam" id="NF010077">
    <property type="entry name" value="PRK13559.1"/>
    <property type="match status" value="1"/>
</dbReference>
<keyword evidence="5" id="KW-0597">Phosphoprotein</keyword>
<evidence type="ECO:0000256" key="1">
    <source>
        <dbReference type="ARBA" id="ARBA00000085"/>
    </source>
</evidence>
<dbReference type="CDD" id="cd00130">
    <property type="entry name" value="PAS"/>
    <property type="match status" value="1"/>
</dbReference>
<evidence type="ECO:0000256" key="5">
    <source>
        <dbReference type="ARBA" id="ARBA00022553"/>
    </source>
</evidence>
<feature type="region of interest" description="Disordered" evidence="17">
    <location>
        <begin position="1"/>
        <end position="23"/>
    </location>
</feature>
<keyword evidence="21" id="KW-1185">Reference proteome</keyword>
<dbReference type="Gene3D" id="3.30.565.10">
    <property type="entry name" value="Histidine kinase-like ATPase, C-terminal domain"/>
    <property type="match status" value="1"/>
</dbReference>
<dbReference type="SMART" id="SM00911">
    <property type="entry name" value="HWE_HK"/>
    <property type="match status" value="1"/>
</dbReference>
<evidence type="ECO:0000256" key="7">
    <source>
        <dbReference type="ARBA" id="ARBA00022630"/>
    </source>
</evidence>
<dbReference type="Proteomes" id="UP000585507">
    <property type="component" value="Unassembled WGS sequence"/>
</dbReference>
<evidence type="ECO:0000256" key="14">
    <source>
        <dbReference type="ARBA" id="ARBA00022991"/>
    </source>
</evidence>
<evidence type="ECO:0000256" key="2">
    <source>
        <dbReference type="ARBA" id="ARBA00012438"/>
    </source>
</evidence>
<sequence>MSVEDNMSSELHGDVPSASSSKGFSDRKELAAFAFERTRMPMVVADASDYDQPIVLANRAFLELTGYTAEEVIGRNCRILQGQGTSPTDVAAIRSALIEEREATVELLNYRKDGTPFWNRLHISPIHADDGTLAYFFGSQIDVTEQRKIEALEASERRLLKEVDHRTKNVLAIVESIVRLSKADDPHLYAAAIQQRVQALARVHTLLAESGWSAISLEEVVRQQIAPFATRRLKISGPVVMLPAPFVQPFGLVLHELAVNAARHGALLSRRGRINVEWKAIPNGNRIKFKWIERGAPNDNIETKKGFGSILIAAIIEKQLRGHVERNWTDNGLELRMEVPLG</sequence>
<reference evidence="20 21" key="1">
    <citation type="submission" date="2020-08" db="EMBL/GenBank/DDBJ databases">
        <title>Genomic Encyclopedia of Type Strains, Phase IV (KMG-V): Genome sequencing to study the core and pangenomes of soil and plant-associated prokaryotes.</title>
        <authorList>
            <person name="Whitman W."/>
        </authorList>
    </citation>
    <scope>NUCLEOTIDE SEQUENCE [LARGE SCALE GENOMIC DNA]</scope>
    <source>
        <strain evidence="20 21">SEMIA 4084</strain>
    </source>
</reference>
<evidence type="ECO:0000256" key="13">
    <source>
        <dbReference type="ARBA" id="ARBA00022840"/>
    </source>
</evidence>
<dbReference type="SUPFAM" id="SSF55785">
    <property type="entry name" value="PYP-like sensor domain (PAS domain)"/>
    <property type="match status" value="1"/>
</dbReference>
<dbReference type="PANTHER" id="PTHR41523:SF8">
    <property type="entry name" value="ETHYLENE RESPONSE SENSOR PROTEIN"/>
    <property type="match status" value="1"/>
</dbReference>
<dbReference type="PROSITE" id="PS50112">
    <property type="entry name" value="PAS"/>
    <property type="match status" value="1"/>
</dbReference>
<comment type="caution">
    <text evidence="20">The sequence shown here is derived from an EMBL/GenBank/DDBJ whole genome shotgun (WGS) entry which is preliminary data.</text>
</comment>
<keyword evidence="16" id="KW-0675">Receptor</keyword>
<dbReference type="EC" id="2.7.13.3" evidence="2"/>
<dbReference type="Pfam" id="PF07536">
    <property type="entry name" value="HWE_HK"/>
    <property type="match status" value="1"/>
</dbReference>
<dbReference type="AlphaFoldDB" id="A0A7W8UE78"/>
<keyword evidence="9" id="KW-0808">Transferase</keyword>
<dbReference type="InterPro" id="IPR001610">
    <property type="entry name" value="PAC"/>
</dbReference>
<dbReference type="EMBL" id="JACHBK010000010">
    <property type="protein sequence ID" value="MBB5537749.1"/>
    <property type="molecule type" value="Genomic_DNA"/>
</dbReference>
<keyword evidence="8" id="KW-0288">FMN</keyword>
<keyword evidence="10" id="KW-0677">Repeat</keyword>
<evidence type="ECO:0000256" key="17">
    <source>
        <dbReference type="SAM" id="MobiDB-lite"/>
    </source>
</evidence>
<dbReference type="SMART" id="SM00086">
    <property type="entry name" value="PAC"/>
    <property type="match status" value="1"/>
</dbReference>
<evidence type="ECO:0000259" key="19">
    <source>
        <dbReference type="PROSITE" id="PS50113"/>
    </source>
</evidence>
<dbReference type="InterPro" id="IPR035965">
    <property type="entry name" value="PAS-like_dom_sf"/>
</dbReference>
<dbReference type="SMART" id="SM00091">
    <property type="entry name" value="PAS"/>
    <property type="match status" value="1"/>
</dbReference>
<keyword evidence="14" id="KW-0157">Chromophore</keyword>
<evidence type="ECO:0000256" key="12">
    <source>
        <dbReference type="ARBA" id="ARBA00022777"/>
    </source>
</evidence>
<keyword evidence="7" id="KW-0285">Flavoprotein</keyword>
<organism evidence="20 21">
    <name type="scientific">Rhizobium giardinii</name>
    <dbReference type="NCBI Taxonomy" id="56731"/>
    <lineage>
        <taxon>Bacteria</taxon>
        <taxon>Pseudomonadati</taxon>
        <taxon>Pseudomonadota</taxon>
        <taxon>Alphaproteobacteria</taxon>
        <taxon>Hyphomicrobiales</taxon>
        <taxon>Rhizobiaceae</taxon>
        <taxon>Rhizobium/Agrobacterium group</taxon>
        <taxon>Rhizobium</taxon>
    </lineage>
</organism>
<feature type="domain" description="PAS" evidence="18">
    <location>
        <begin position="27"/>
        <end position="76"/>
    </location>
</feature>
<evidence type="ECO:0000256" key="11">
    <source>
        <dbReference type="ARBA" id="ARBA00022741"/>
    </source>
</evidence>
<keyword evidence="15" id="KW-0843">Virulence</keyword>
<keyword evidence="13" id="KW-0067">ATP-binding</keyword>
<evidence type="ECO:0000256" key="8">
    <source>
        <dbReference type="ARBA" id="ARBA00022643"/>
    </source>
</evidence>
<name>A0A7W8UE78_9HYPH</name>
<evidence type="ECO:0000259" key="18">
    <source>
        <dbReference type="PROSITE" id="PS50112"/>
    </source>
</evidence>
<evidence type="ECO:0000256" key="9">
    <source>
        <dbReference type="ARBA" id="ARBA00022679"/>
    </source>
</evidence>
<keyword evidence="6" id="KW-0716">Sensory transduction</keyword>
<dbReference type="PANTHER" id="PTHR41523">
    <property type="entry name" value="TWO-COMPONENT SYSTEM SENSOR PROTEIN"/>
    <property type="match status" value="1"/>
</dbReference>
<evidence type="ECO:0000256" key="10">
    <source>
        <dbReference type="ARBA" id="ARBA00022737"/>
    </source>
</evidence>
<proteinExistence type="predicted"/>
<dbReference type="NCBIfam" id="TIGR00229">
    <property type="entry name" value="sensory_box"/>
    <property type="match status" value="1"/>
</dbReference>